<dbReference type="AlphaFoldDB" id="A0AAN1EN28"/>
<evidence type="ECO:0000313" key="2">
    <source>
        <dbReference type="Proteomes" id="UP000194159"/>
    </source>
</evidence>
<sequence>MILAATVIVLVPNSQVSAEDKGACLAYKNGKIECADTELEPREEWGEYQTCAYYRGEISNECMRIMRGWYRESRREIPPRRALRAVGDEVTSPVKSATAWQTVHHLHQAAFVGESKELEELAASVGWERKKMEELPAGTKFNHANRDGVWGGSGQSGHTGEAIWMTSENDVNAARGYAGSSGKYFVVEAQKPLKLAVMDEQGTQVEPDELGAWATLAQRYGLDGVKTEYGSSYEVVLFDRSKIAPVEERGFN</sequence>
<reference evidence="1 2" key="1">
    <citation type="submission" date="2017-04" db="EMBL/GenBank/DDBJ databases">
        <title>Complete genome sequences of Rhizobium genomic linages associated to common bean (phaseolus vulgaris).</title>
        <authorList>
            <person name="Santamaria R.I."/>
            <person name="Bustos P."/>
            <person name="Perez-Carrascal O."/>
            <person name="Martinez-Flores I."/>
            <person name="Juarez S."/>
            <person name="Lozano L."/>
            <person name="Miranda F."/>
            <person name="Vinuesa P."/>
            <person name="Martinez-Romero E."/>
            <person name="Cevallos M.A."/>
            <person name="Romero D."/>
            <person name="Davila G."/>
            <person name="Gonzalez V."/>
        </authorList>
    </citation>
    <scope>NUCLEOTIDE SEQUENCE [LARGE SCALE GENOMIC DNA]</scope>
    <source>
        <strain evidence="1 2">NXC12</strain>
        <plasmid evidence="2">pretnxc12d</plasmid>
    </source>
</reference>
<dbReference type="Proteomes" id="UP000194159">
    <property type="component" value="Plasmid pRetNXC12d"/>
</dbReference>
<evidence type="ECO:0000313" key="1">
    <source>
        <dbReference type="EMBL" id="ARQ13467.1"/>
    </source>
</evidence>
<accession>A0AAN1EN28</accession>
<name>A0AAN1EN28_RHIET</name>
<protein>
    <submittedName>
        <fullName evidence="1">Uncharacterized protein</fullName>
    </submittedName>
</protein>
<proteinExistence type="predicted"/>
<geneLocation type="plasmid" evidence="2">
    <name>pretnxc12d</name>
</geneLocation>
<organism evidence="1 2">
    <name type="scientific">Rhizobium etli</name>
    <dbReference type="NCBI Taxonomy" id="29449"/>
    <lineage>
        <taxon>Bacteria</taxon>
        <taxon>Pseudomonadati</taxon>
        <taxon>Pseudomonadota</taxon>
        <taxon>Alphaproteobacteria</taxon>
        <taxon>Hyphomicrobiales</taxon>
        <taxon>Rhizobiaceae</taxon>
        <taxon>Rhizobium/Agrobacterium group</taxon>
        <taxon>Rhizobium</taxon>
    </lineage>
</organism>
<gene>
    <name evidence="1" type="ORF">NXC12_PD00377</name>
</gene>
<dbReference type="EMBL" id="CP020910">
    <property type="protein sequence ID" value="ARQ13467.1"/>
    <property type="molecule type" value="Genomic_DNA"/>
</dbReference>
<keyword evidence="1" id="KW-0614">Plasmid</keyword>